<reference evidence="2 3" key="1">
    <citation type="journal article" date="2022" name="Int. J. Syst. Evol. Microbiol.">
        <title>Pseudomonas aegrilactucae sp. nov. and Pseudomonas morbosilactucae sp. nov., pathogens causing bacterial rot of lettuce in Japan.</title>
        <authorList>
            <person name="Sawada H."/>
            <person name="Fujikawa T."/>
            <person name="Satou M."/>
        </authorList>
    </citation>
    <scope>NUCLEOTIDE SEQUENCE [LARGE SCALE GENOMIC DNA]</scope>
    <source>
        <strain evidence="2 3">MAFF 302030</strain>
    </source>
</reference>
<keyword evidence="2" id="KW-0808">Transferase</keyword>
<dbReference type="RefSeq" id="WP_268266946.1">
    <property type="nucleotide sequence ID" value="NZ_JALQCW010000089.1"/>
</dbReference>
<gene>
    <name evidence="2" type="ORF">M1B34_29105</name>
</gene>
<proteinExistence type="predicted"/>
<dbReference type="Proteomes" id="UP001155059">
    <property type="component" value="Unassembled WGS sequence"/>
</dbReference>
<evidence type="ECO:0000313" key="2">
    <source>
        <dbReference type="EMBL" id="MCK9801616.1"/>
    </source>
</evidence>
<feature type="signal peptide" evidence="1">
    <location>
        <begin position="1"/>
        <end position="18"/>
    </location>
</feature>
<keyword evidence="2" id="KW-0418">Kinase</keyword>
<accession>A0A9X1Z0X6</accession>
<dbReference type="GO" id="GO:0016301">
    <property type="term" value="F:kinase activity"/>
    <property type="evidence" value="ECO:0007669"/>
    <property type="project" value="UniProtKB-KW"/>
</dbReference>
<evidence type="ECO:0000256" key="1">
    <source>
        <dbReference type="SAM" id="SignalP"/>
    </source>
</evidence>
<name>A0A9X1Z0X6_9PSED</name>
<sequence length="104" mass="11428">MRKFCCAVLALLPLSVMAYPIDVEKQLNGLSIDYTAFDTDADIGSMQINNFGKTDALCSVVFRNGPEAPRTRKVEVSAGQSKNVTAKFNRSILKLRLTLTCTPK</sequence>
<dbReference type="AlphaFoldDB" id="A0A9X1Z0X6"/>
<evidence type="ECO:0000313" key="3">
    <source>
        <dbReference type="Proteomes" id="UP001155059"/>
    </source>
</evidence>
<protein>
    <submittedName>
        <fullName evidence="2">3-phosphoglycerate kinase</fullName>
    </submittedName>
</protein>
<reference evidence="2 3" key="2">
    <citation type="journal article" date="2023" name="Plant Pathol.">
        <title>Dismantling and reorganizing Pseudomonas marginalis sensu#lato.</title>
        <authorList>
            <person name="Sawada H."/>
            <person name="Fujikawa T."/>
            <person name="Satou M."/>
        </authorList>
    </citation>
    <scope>NUCLEOTIDE SEQUENCE [LARGE SCALE GENOMIC DNA]</scope>
    <source>
        <strain evidence="2 3">MAFF 302030</strain>
    </source>
</reference>
<feature type="chain" id="PRO_5040873435" evidence="1">
    <location>
        <begin position="19"/>
        <end position="104"/>
    </location>
</feature>
<comment type="caution">
    <text evidence="2">The sequence shown here is derived from an EMBL/GenBank/DDBJ whole genome shotgun (WGS) entry which is preliminary data.</text>
</comment>
<keyword evidence="1" id="KW-0732">Signal</keyword>
<organism evidence="2 3">
    <name type="scientific">Pseudomonas morbosilactucae</name>
    <dbReference type="NCBI Taxonomy" id="2938197"/>
    <lineage>
        <taxon>Bacteria</taxon>
        <taxon>Pseudomonadati</taxon>
        <taxon>Pseudomonadota</taxon>
        <taxon>Gammaproteobacteria</taxon>
        <taxon>Pseudomonadales</taxon>
        <taxon>Pseudomonadaceae</taxon>
        <taxon>Pseudomonas</taxon>
    </lineage>
</organism>
<dbReference type="EMBL" id="JALQCW010000089">
    <property type="protein sequence ID" value="MCK9801616.1"/>
    <property type="molecule type" value="Genomic_DNA"/>
</dbReference>